<keyword evidence="4 6" id="KW-0697">Rotamase</keyword>
<gene>
    <name evidence="9" type="ORF">GD597_07075</name>
</gene>
<evidence type="ECO:0000256" key="7">
    <source>
        <dbReference type="SAM" id="SignalP"/>
    </source>
</evidence>
<feature type="chain" id="PRO_5035267832" description="peptidylprolyl isomerase" evidence="7">
    <location>
        <begin position="22"/>
        <end position="558"/>
    </location>
</feature>
<keyword evidence="7" id="KW-0732">Signal</keyword>
<evidence type="ECO:0000256" key="6">
    <source>
        <dbReference type="PROSITE-ProRule" id="PRU00277"/>
    </source>
</evidence>
<dbReference type="InterPro" id="IPR021862">
    <property type="entry name" value="DUF3472"/>
</dbReference>
<comment type="catalytic activity">
    <reaction evidence="1 6">
        <text>[protein]-peptidylproline (omega=180) = [protein]-peptidylproline (omega=0)</text>
        <dbReference type="Rhea" id="RHEA:16237"/>
        <dbReference type="Rhea" id="RHEA-COMP:10747"/>
        <dbReference type="Rhea" id="RHEA-COMP:10748"/>
        <dbReference type="ChEBI" id="CHEBI:83833"/>
        <dbReference type="ChEBI" id="CHEBI:83834"/>
        <dbReference type="EC" id="5.2.1.8"/>
    </reaction>
</comment>
<dbReference type="SUPFAM" id="SSF54534">
    <property type="entry name" value="FKBP-like"/>
    <property type="match status" value="1"/>
</dbReference>
<comment type="similarity">
    <text evidence="2">Belongs to the FKBP-type PPIase family.</text>
</comment>
<feature type="domain" description="PPIase FKBP-type" evidence="8">
    <location>
        <begin position="470"/>
        <end position="555"/>
    </location>
</feature>
<dbReference type="Gene3D" id="3.10.50.40">
    <property type="match status" value="1"/>
</dbReference>
<dbReference type="InterPro" id="IPR046357">
    <property type="entry name" value="PPIase_dom_sf"/>
</dbReference>
<dbReference type="PANTHER" id="PTHR43811">
    <property type="entry name" value="FKBP-TYPE PEPTIDYL-PROLYL CIS-TRANS ISOMERASE FKPA"/>
    <property type="match status" value="1"/>
</dbReference>
<dbReference type="InterPro" id="IPR031712">
    <property type="entry name" value="DUF5077"/>
</dbReference>
<reference evidence="9" key="1">
    <citation type="submission" date="2019-10" db="EMBL/GenBank/DDBJ databases">
        <title>Draft genome sequence of Panacibacter sp. KCS-6.</title>
        <authorList>
            <person name="Yim K.J."/>
        </authorList>
    </citation>
    <scope>NUCLEOTIDE SEQUENCE</scope>
    <source>
        <strain evidence="9">KCS-6</strain>
    </source>
</reference>
<evidence type="ECO:0000259" key="8">
    <source>
        <dbReference type="PROSITE" id="PS50059"/>
    </source>
</evidence>
<evidence type="ECO:0000313" key="10">
    <source>
        <dbReference type="Proteomes" id="UP000598971"/>
    </source>
</evidence>
<proteinExistence type="inferred from homology"/>
<keyword evidence="5 6" id="KW-0413">Isomerase</keyword>
<evidence type="ECO:0000313" key="9">
    <source>
        <dbReference type="EMBL" id="NNV55215.1"/>
    </source>
</evidence>
<name>A0A8J8FBZ7_9BACT</name>
<sequence length="558" mass="61455">MKHFILLITIVYSISTSAVQAQFVSQIPGYTGYAIPAEDEETTTLFTTKNGLINWSNTAQSIEYWCVVQQPGKAIISVNARSKKGATLLVSIAGNQFQVVIPASRKIKKYTIGSINMADTGALKISITCLHANGKEIANIQSIELNSATNNAFFINTKERRNAASVHLLYPITDSDKIIAFYNEITVPKGADLIHTYYMACGFTRGYFGIQVNSPTERRVIFSIWDAGNEAVDRKNVADTNRVQLLAKGINVEASDFGNEGTGGHSHWVFNWQADSTYKFMVTAYPDTAAKTTIYAAYFFAPELKAWKFVAAFKAPKDGNYLKHLYSFTEDFSGVNGQLYRKAFYGNQWVQHENNEWKELTKATFSCDVTGRAKDRIDFGGGVTNNKFYLWNGGFHAANIAFGDSLTRVANKEHPSFNLRNNTDSAQQAMLDNSAILQAIQAGKIDTTGSVNGVYYSILKEGTGNAVQVTDTVTVFYKGSLFSNGAVFDSTAEKPISFPLNRLIKGWQLGVPKCKVGGTIRLYIPSGLAYAIRYLGNDIPSNSILVFDITVQQATPAQ</sequence>
<evidence type="ECO:0000256" key="3">
    <source>
        <dbReference type="ARBA" id="ARBA00013194"/>
    </source>
</evidence>
<organism evidence="9 10">
    <name type="scientific">Limnovirga soli</name>
    <dbReference type="NCBI Taxonomy" id="2656915"/>
    <lineage>
        <taxon>Bacteria</taxon>
        <taxon>Pseudomonadati</taxon>
        <taxon>Bacteroidota</taxon>
        <taxon>Chitinophagia</taxon>
        <taxon>Chitinophagales</taxon>
        <taxon>Chitinophagaceae</taxon>
        <taxon>Limnovirga</taxon>
    </lineage>
</organism>
<keyword evidence="10" id="KW-1185">Reference proteome</keyword>
<dbReference type="PROSITE" id="PS50059">
    <property type="entry name" value="FKBP_PPIASE"/>
    <property type="match status" value="1"/>
</dbReference>
<dbReference type="RefSeq" id="WP_171607140.1">
    <property type="nucleotide sequence ID" value="NZ_WHPF01000004.1"/>
</dbReference>
<dbReference type="EC" id="5.2.1.8" evidence="3 6"/>
<feature type="signal peptide" evidence="7">
    <location>
        <begin position="1"/>
        <end position="21"/>
    </location>
</feature>
<dbReference type="PANTHER" id="PTHR43811:SF19">
    <property type="entry name" value="39 KDA FK506-BINDING NUCLEAR PROTEIN"/>
    <property type="match status" value="1"/>
</dbReference>
<dbReference type="EMBL" id="WHPF01000004">
    <property type="protein sequence ID" value="NNV55215.1"/>
    <property type="molecule type" value="Genomic_DNA"/>
</dbReference>
<evidence type="ECO:0000256" key="1">
    <source>
        <dbReference type="ARBA" id="ARBA00000971"/>
    </source>
</evidence>
<evidence type="ECO:0000256" key="4">
    <source>
        <dbReference type="ARBA" id="ARBA00023110"/>
    </source>
</evidence>
<evidence type="ECO:0000256" key="5">
    <source>
        <dbReference type="ARBA" id="ARBA00023235"/>
    </source>
</evidence>
<comment type="caution">
    <text evidence="9">The sequence shown here is derived from an EMBL/GenBank/DDBJ whole genome shotgun (WGS) entry which is preliminary data.</text>
</comment>
<dbReference type="InterPro" id="IPR001179">
    <property type="entry name" value="PPIase_FKBP_dom"/>
</dbReference>
<dbReference type="Pfam" id="PF11958">
    <property type="entry name" value="DUF3472"/>
    <property type="match status" value="1"/>
</dbReference>
<dbReference type="Pfam" id="PF16871">
    <property type="entry name" value="DUF5077"/>
    <property type="match status" value="1"/>
</dbReference>
<dbReference type="GO" id="GO:0003755">
    <property type="term" value="F:peptidyl-prolyl cis-trans isomerase activity"/>
    <property type="evidence" value="ECO:0007669"/>
    <property type="project" value="UniProtKB-KW"/>
</dbReference>
<dbReference type="AlphaFoldDB" id="A0A8J8FBZ7"/>
<dbReference type="Pfam" id="PF00254">
    <property type="entry name" value="FKBP_C"/>
    <property type="match status" value="1"/>
</dbReference>
<accession>A0A8J8FBZ7</accession>
<evidence type="ECO:0000256" key="2">
    <source>
        <dbReference type="ARBA" id="ARBA00006577"/>
    </source>
</evidence>
<protein>
    <recommendedName>
        <fullName evidence="3 6">peptidylprolyl isomerase</fullName>
        <ecNumber evidence="3 6">5.2.1.8</ecNumber>
    </recommendedName>
</protein>
<dbReference type="Proteomes" id="UP000598971">
    <property type="component" value="Unassembled WGS sequence"/>
</dbReference>